<dbReference type="SUPFAM" id="SSF64167">
    <property type="entry name" value="SurE-like"/>
    <property type="match status" value="1"/>
</dbReference>
<protein>
    <recommendedName>
        <fullName evidence="9">5'-nucleotidase SurE</fullName>
        <ecNumber evidence="9">3.1.3.5</ecNumber>
    </recommendedName>
    <alternativeName>
        <fullName evidence="9">Nucleoside 5'-monophosphate phosphohydrolase</fullName>
    </alternativeName>
</protein>
<dbReference type="NCBIfam" id="NF001490">
    <property type="entry name" value="PRK00346.1-4"/>
    <property type="match status" value="1"/>
</dbReference>
<evidence type="ECO:0000313" key="12">
    <source>
        <dbReference type="Proteomes" id="UP000632828"/>
    </source>
</evidence>
<sequence>MLILATNDDGVYSPGLRALAGAMATLGETVIVAPDRNRSAVGHALTLERPLRAQEIEPGIFAVDGTPTDCVNLGIHGLIMQRPDLVVSGINSGSNMGDDITYSGTVSAALEASLMGIPAIAVSLDASIFSDSDLLVATRFVVKLARQLMEKKLPPDTFLNVNIPSGGCLGVEITRQGKRRYGKAVIVNEDPRGRKYYWIGGSSVGFEDIPGTDCCAVSRGYISITPLYTNLTSDSSCESLKNWLLQCDDGGS</sequence>
<comment type="cofactor">
    <cofactor evidence="2">
        <name>Mg(2+)</name>
        <dbReference type="ChEBI" id="CHEBI:18420"/>
    </cofactor>
</comment>
<dbReference type="PANTHER" id="PTHR30457:SF12">
    <property type="entry name" value="5'_3'-NUCLEOTIDASE SURE"/>
    <property type="match status" value="1"/>
</dbReference>
<dbReference type="Gene3D" id="3.40.1210.10">
    <property type="entry name" value="Survival protein SurE-like phosphatase/nucleotidase"/>
    <property type="match status" value="1"/>
</dbReference>
<proteinExistence type="inferred from homology"/>
<dbReference type="EC" id="3.1.3.5" evidence="9"/>
<evidence type="ECO:0000256" key="9">
    <source>
        <dbReference type="HAMAP-Rule" id="MF_00060"/>
    </source>
</evidence>
<gene>
    <name evidence="9 11" type="primary">surE</name>
    <name evidence="11" type="ORF">ICT70_00060</name>
</gene>
<name>A0A8J6QJD8_9BACT</name>
<dbReference type="InterPro" id="IPR030048">
    <property type="entry name" value="SurE"/>
</dbReference>
<dbReference type="InterPro" id="IPR002828">
    <property type="entry name" value="SurE-like_Pase/nucleotidase"/>
</dbReference>
<reference evidence="11" key="1">
    <citation type="submission" date="2020-09" db="EMBL/GenBank/DDBJ databases">
        <title>Pelobacter alkaliphilus sp. nov., a novel anaerobic arsenate-reducing bacterium from terrestrial mud volcano.</title>
        <authorList>
            <person name="Khomyakova M.A."/>
            <person name="Merkel A.Y."/>
            <person name="Slobodkin A.I."/>
        </authorList>
    </citation>
    <scope>NUCLEOTIDE SEQUENCE</scope>
    <source>
        <strain evidence="11">M08fum</strain>
    </source>
</reference>
<evidence type="ECO:0000256" key="7">
    <source>
        <dbReference type="ARBA" id="ARBA00022741"/>
    </source>
</evidence>
<feature type="binding site" evidence="9">
    <location>
        <position position="39"/>
    </location>
    <ligand>
        <name>a divalent metal cation</name>
        <dbReference type="ChEBI" id="CHEBI:60240"/>
    </ligand>
</feature>
<accession>A0A8J6QJD8</accession>
<dbReference type="GO" id="GO:0008254">
    <property type="term" value="F:3'-nucleotidase activity"/>
    <property type="evidence" value="ECO:0007669"/>
    <property type="project" value="TreeGrafter"/>
</dbReference>
<keyword evidence="6 9" id="KW-0479">Metal-binding</keyword>
<feature type="domain" description="Survival protein SurE-like phosphatase/nucleotidase" evidence="10">
    <location>
        <begin position="3"/>
        <end position="182"/>
    </location>
</feature>
<evidence type="ECO:0000259" key="10">
    <source>
        <dbReference type="Pfam" id="PF01975"/>
    </source>
</evidence>
<dbReference type="HAMAP" id="MF_00060">
    <property type="entry name" value="SurE"/>
    <property type="match status" value="1"/>
</dbReference>
<feature type="binding site" evidence="9">
    <location>
        <position position="8"/>
    </location>
    <ligand>
        <name>a divalent metal cation</name>
        <dbReference type="ChEBI" id="CHEBI:60240"/>
    </ligand>
</feature>
<keyword evidence="8 9" id="KW-0378">Hydrolase</keyword>
<comment type="similarity">
    <text evidence="4 9">Belongs to the SurE nucleotidase family.</text>
</comment>
<dbReference type="AlphaFoldDB" id="A0A8J6QJD8"/>
<comment type="subcellular location">
    <subcellularLocation>
        <location evidence="3 9">Cytoplasm</location>
    </subcellularLocation>
</comment>
<dbReference type="EMBL" id="JACWUN010000001">
    <property type="protein sequence ID" value="MBD1399064.1"/>
    <property type="molecule type" value="Genomic_DNA"/>
</dbReference>
<dbReference type="RefSeq" id="WP_191153346.1">
    <property type="nucleotide sequence ID" value="NZ_JACWUN010000001.1"/>
</dbReference>
<comment type="cofactor">
    <cofactor evidence="9">
        <name>a divalent metal cation</name>
        <dbReference type="ChEBI" id="CHEBI:60240"/>
    </cofactor>
    <text evidence="9">Binds 1 divalent metal cation per subunit.</text>
</comment>
<dbReference type="GO" id="GO:0046872">
    <property type="term" value="F:metal ion binding"/>
    <property type="evidence" value="ECO:0007669"/>
    <property type="project" value="UniProtKB-UniRule"/>
</dbReference>
<dbReference type="NCBIfam" id="TIGR00087">
    <property type="entry name" value="surE"/>
    <property type="match status" value="1"/>
</dbReference>
<keyword evidence="7 9" id="KW-0547">Nucleotide-binding</keyword>
<organism evidence="11 12">
    <name type="scientific">Pelovirga terrestris</name>
    <dbReference type="NCBI Taxonomy" id="2771352"/>
    <lineage>
        <taxon>Bacteria</taxon>
        <taxon>Pseudomonadati</taxon>
        <taxon>Thermodesulfobacteriota</taxon>
        <taxon>Desulfuromonadia</taxon>
        <taxon>Geobacterales</taxon>
        <taxon>Geobacteraceae</taxon>
        <taxon>Pelovirga</taxon>
    </lineage>
</organism>
<evidence type="ECO:0000256" key="3">
    <source>
        <dbReference type="ARBA" id="ARBA00004496"/>
    </source>
</evidence>
<evidence type="ECO:0000256" key="1">
    <source>
        <dbReference type="ARBA" id="ARBA00000815"/>
    </source>
</evidence>
<dbReference type="FunFam" id="3.40.1210.10:FF:000001">
    <property type="entry name" value="5'/3'-nucleotidase SurE"/>
    <property type="match status" value="1"/>
</dbReference>
<dbReference type="GO" id="GO:0008253">
    <property type="term" value="F:5'-nucleotidase activity"/>
    <property type="evidence" value="ECO:0007669"/>
    <property type="project" value="UniProtKB-UniRule"/>
</dbReference>
<evidence type="ECO:0000256" key="5">
    <source>
        <dbReference type="ARBA" id="ARBA00022490"/>
    </source>
</evidence>
<dbReference type="GO" id="GO:0000166">
    <property type="term" value="F:nucleotide binding"/>
    <property type="evidence" value="ECO:0007669"/>
    <property type="project" value="UniProtKB-KW"/>
</dbReference>
<dbReference type="GO" id="GO:0004309">
    <property type="term" value="F:exopolyphosphatase activity"/>
    <property type="evidence" value="ECO:0007669"/>
    <property type="project" value="TreeGrafter"/>
</dbReference>
<comment type="catalytic activity">
    <reaction evidence="1 9">
        <text>a ribonucleoside 5'-phosphate + H2O = a ribonucleoside + phosphate</text>
        <dbReference type="Rhea" id="RHEA:12484"/>
        <dbReference type="ChEBI" id="CHEBI:15377"/>
        <dbReference type="ChEBI" id="CHEBI:18254"/>
        <dbReference type="ChEBI" id="CHEBI:43474"/>
        <dbReference type="ChEBI" id="CHEBI:58043"/>
        <dbReference type="EC" id="3.1.3.5"/>
    </reaction>
</comment>
<dbReference type="GO" id="GO:0005737">
    <property type="term" value="C:cytoplasm"/>
    <property type="evidence" value="ECO:0007669"/>
    <property type="project" value="UniProtKB-SubCell"/>
</dbReference>
<comment type="caution">
    <text evidence="11">The sequence shown here is derived from an EMBL/GenBank/DDBJ whole genome shotgun (WGS) entry which is preliminary data.</text>
</comment>
<evidence type="ECO:0000256" key="8">
    <source>
        <dbReference type="ARBA" id="ARBA00022801"/>
    </source>
</evidence>
<dbReference type="Pfam" id="PF01975">
    <property type="entry name" value="SurE"/>
    <property type="match status" value="1"/>
</dbReference>
<comment type="function">
    <text evidence="9">Nucleotidase that shows phosphatase activity on nucleoside 5'-monophosphates.</text>
</comment>
<dbReference type="Proteomes" id="UP000632828">
    <property type="component" value="Unassembled WGS sequence"/>
</dbReference>
<evidence type="ECO:0000256" key="6">
    <source>
        <dbReference type="ARBA" id="ARBA00022723"/>
    </source>
</evidence>
<dbReference type="InterPro" id="IPR036523">
    <property type="entry name" value="SurE-like_sf"/>
</dbReference>
<keyword evidence="5 9" id="KW-0963">Cytoplasm</keyword>
<evidence type="ECO:0000256" key="4">
    <source>
        <dbReference type="ARBA" id="ARBA00011062"/>
    </source>
</evidence>
<keyword evidence="12" id="KW-1185">Reference proteome</keyword>
<evidence type="ECO:0000256" key="2">
    <source>
        <dbReference type="ARBA" id="ARBA00001946"/>
    </source>
</evidence>
<evidence type="ECO:0000313" key="11">
    <source>
        <dbReference type="EMBL" id="MBD1399064.1"/>
    </source>
</evidence>
<dbReference type="PANTHER" id="PTHR30457">
    <property type="entry name" value="5'-NUCLEOTIDASE SURE"/>
    <property type="match status" value="1"/>
</dbReference>
<feature type="binding site" evidence="9">
    <location>
        <position position="9"/>
    </location>
    <ligand>
        <name>a divalent metal cation</name>
        <dbReference type="ChEBI" id="CHEBI:60240"/>
    </ligand>
</feature>
<feature type="binding site" evidence="9">
    <location>
        <position position="91"/>
    </location>
    <ligand>
        <name>a divalent metal cation</name>
        <dbReference type="ChEBI" id="CHEBI:60240"/>
    </ligand>
</feature>